<evidence type="ECO:0000313" key="3">
    <source>
        <dbReference type="Proteomes" id="UP000006727"/>
    </source>
</evidence>
<dbReference type="Proteomes" id="UP000006727">
    <property type="component" value="Chromosome 4"/>
</dbReference>
<dbReference type="InParanoid" id="A0A2K1KPC7"/>
<dbReference type="AlphaFoldDB" id="A0A2K1KPC7"/>
<reference evidence="1 3" key="2">
    <citation type="journal article" date="2018" name="Plant J.">
        <title>The Physcomitrella patens chromosome-scale assembly reveals moss genome structure and evolution.</title>
        <authorList>
            <person name="Lang D."/>
            <person name="Ullrich K.K."/>
            <person name="Murat F."/>
            <person name="Fuchs J."/>
            <person name="Jenkins J."/>
            <person name="Haas F.B."/>
            <person name="Piednoel M."/>
            <person name="Gundlach H."/>
            <person name="Van Bel M."/>
            <person name="Meyberg R."/>
            <person name="Vives C."/>
            <person name="Morata J."/>
            <person name="Symeonidi A."/>
            <person name="Hiss M."/>
            <person name="Muchero W."/>
            <person name="Kamisugi Y."/>
            <person name="Saleh O."/>
            <person name="Blanc G."/>
            <person name="Decker E.L."/>
            <person name="van Gessel N."/>
            <person name="Grimwood J."/>
            <person name="Hayes R.D."/>
            <person name="Graham S.W."/>
            <person name="Gunter L.E."/>
            <person name="McDaniel S.F."/>
            <person name="Hoernstein S.N.W."/>
            <person name="Larsson A."/>
            <person name="Li F.W."/>
            <person name="Perroud P.F."/>
            <person name="Phillips J."/>
            <person name="Ranjan P."/>
            <person name="Rokshar D.S."/>
            <person name="Rothfels C.J."/>
            <person name="Schneider L."/>
            <person name="Shu S."/>
            <person name="Stevenson D.W."/>
            <person name="Thummler F."/>
            <person name="Tillich M."/>
            <person name="Villarreal Aguilar J.C."/>
            <person name="Widiez T."/>
            <person name="Wong G.K."/>
            <person name="Wymore A."/>
            <person name="Zhang Y."/>
            <person name="Zimmer A.D."/>
            <person name="Quatrano R.S."/>
            <person name="Mayer K.F.X."/>
            <person name="Goodstein D."/>
            <person name="Casacuberta J.M."/>
            <person name="Vandepoele K."/>
            <person name="Reski R."/>
            <person name="Cuming A.C."/>
            <person name="Tuskan G.A."/>
            <person name="Maumus F."/>
            <person name="Salse J."/>
            <person name="Schmutz J."/>
            <person name="Rensing S.A."/>
        </authorList>
    </citation>
    <scope>NUCLEOTIDE SEQUENCE [LARGE SCALE GENOMIC DNA]</scope>
    <source>
        <strain evidence="2 3">cv. Gransden 2004</strain>
    </source>
</reference>
<keyword evidence="3" id="KW-1185">Reference proteome</keyword>
<protein>
    <submittedName>
        <fullName evidence="1 2">Uncharacterized protein</fullName>
    </submittedName>
</protein>
<reference evidence="1 3" key="1">
    <citation type="journal article" date="2008" name="Science">
        <title>The Physcomitrella genome reveals evolutionary insights into the conquest of land by plants.</title>
        <authorList>
            <person name="Rensing S."/>
            <person name="Lang D."/>
            <person name="Zimmer A."/>
            <person name="Terry A."/>
            <person name="Salamov A."/>
            <person name="Shapiro H."/>
            <person name="Nishiyama T."/>
            <person name="Perroud P.-F."/>
            <person name="Lindquist E."/>
            <person name="Kamisugi Y."/>
            <person name="Tanahashi T."/>
            <person name="Sakakibara K."/>
            <person name="Fujita T."/>
            <person name="Oishi K."/>
            <person name="Shin-I T."/>
            <person name="Kuroki Y."/>
            <person name="Toyoda A."/>
            <person name="Suzuki Y."/>
            <person name="Hashimoto A."/>
            <person name="Yamaguchi K."/>
            <person name="Sugano A."/>
            <person name="Kohara Y."/>
            <person name="Fujiyama A."/>
            <person name="Anterola A."/>
            <person name="Aoki S."/>
            <person name="Ashton N."/>
            <person name="Barbazuk W.B."/>
            <person name="Barker E."/>
            <person name="Bennetzen J."/>
            <person name="Bezanilla M."/>
            <person name="Blankenship R."/>
            <person name="Cho S.H."/>
            <person name="Dutcher S."/>
            <person name="Estelle M."/>
            <person name="Fawcett J.A."/>
            <person name="Gundlach H."/>
            <person name="Hanada K."/>
            <person name="Heyl A."/>
            <person name="Hicks K.A."/>
            <person name="Hugh J."/>
            <person name="Lohr M."/>
            <person name="Mayer K."/>
            <person name="Melkozernov A."/>
            <person name="Murata T."/>
            <person name="Nelson D."/>
            <person name="Pils B."/>
            <person name="Prigge M."/>
            <person name="Reiss B."/>
            <person name="Renner T."/>
            <person name="Rombauts S."/>
            <person name="Rushton P."/>
            <person name="Sanderfoot A."/>
            <person name="Schween G."/>
            <person name="Shiu S.-H."/>
            <person name="Stueber K."/>
            <person name="Theodoulou F.L."/>
            <person name="Tu H."/>
            <person name="Van de Peer Y."/>
            <person name="Verrier P.J."/>
            <person name="Waters E."/>
            <person name="Wood A."/>
            <person name="Yang L."/>
            <person name="Cove D."/>
            <person name="Cuming A."/>
            <person name="Hasebe M."/>
            <person name="Lucas S."/>
            <person name="Mishler D.B."/>
            <person name="Reski R."/>
            <person name="Grigoriev I."/>
            <person name="Quatrano R.S."/>
            <person name="Boore J.L."/>
        </authorList>
    </citation>
    <scope>NUCLEOTIDE SEQUENCE [LARGE SCALE GENOMIC DNA]</scope>
    <source>
        <strain evidence="2 3">cv. Gransden 2004</strain>
    </source>
</reference>
<reference evidence="2" key="3">
    <citation type="submission" date="2020-12" db="UniProtKB">
        <authorList>
            <consortium name="EnsemblPlants"/>
        </authorList>
    </citation>
    <scope>IDENTIFICATION</scope>
</reference>
<gene>
    <name evidence="1" type="ORF">PHYPA_006503</name>
</gene>
<name>A0A2K1KPC7_PHYPA</name>
<accession>A0A2K1KPC7</accession>
<evidence type="ECO:0000313" key="1">
    <source>
        <dbReference type="EMBL" id="PNR55606.1"/>
    </source>
</evidence>
<dbReference type="Gramene" id="Pp3c4_20450V3.1">
    <property type="protein sequence ID" value="Pp3c4_20450V3.1"/>
    <property type="gene ID" value="Pp3c4_20450"/>
</dbReference>
<proteinExistence type="predicted"/>
<evidence type="ECO:0000313" key="2">
    <source>
        <dbReference type="EnsemblPlants" id="Pp3c4_20450V3.1"/>
    </source>
</evidence>
<sequence length="93" mass="10614">MRHQVWSMATDGPTRLLGVIRCPHLSQPSRIQIKGIKMQWVSFLTSDPTIPSYATFSHGTVTARRKAQRNQRQIRGLDTISFIDSNNNQYRSG</sequence>
<organism evidence="1">
    <name type="scientific">Physcomitrium patens</name>
    <name type="common">Spreading-leaved earth moss</name>
    <name type="synonym">Physcomitrella patens</name>
    <dbReference type="NCBI Taxonomy" id="3218"/>
    <lineage>
        <taxon>Eukaryota</taxon>
        <taxon>Viridiplantae</taxon>
        <taxon>Streptophyta</taxon>
        <taxon>Embryophyta</taxon>
        <taxon>Bryophyta</taxon>
        <taxon>Bryophytina</taxon>
        <taxon>Bryopsida</taxon>
        <taxon>Funariidae</taxon>
        <taxon>Funariales</taxon>
        <taxon>Funariaceae</taxon>
        <taxon>Physcomitrium</taxon>
    </lineage>
</organism>
<dbReference type="EnsemblPlants" id="Pp3c4_20450V3.1">
    <property type="protein sequence ID" value="Pp3c4_20450V3.1"/>
    <property type="gene ID" value="Pp3c4_20450"/>
</dbReference>
<dbReference type="EMBL" id="ABEU02000004">
    <property type="protein sequence ID" value="PNR55606.1"/>
    <property type="molecule type" value="Genomic_DNA"/>
</dbReference>